<organism evidence="3 4">
    <name type="scientific">Wenyingzhuangia gilva</name>
    <dbReference type="NCBI Taxonomy" id="3057677"/>
    <lineage>
        <taxon>Bacteria</taxon>
        <taxon>Pseudomonadati</taxon>
        <taxon>Bacteroidota</taxon>
        <taxon>Flavobacteriia</taxon>
        <taxon>Flavobacteriales</taxon>
        <taxon>Flavobacteriaceae</taxon>
        <taxon>Wenyingzhuangia</taxon>
    </lineage>
</organism>
<dbReference type="InterPro" id="IPR025737">
    <property type="entry name" value="FApF"/>
</dbReference>
<feature type="compositionally biased region" description="Basic residues" evidence="1">
    <location>
        <begin position="333"/>
        <end position="346"/>
    </location>
</feature>
<evidence type="ECO:0000256" key="2">
    <source>
        <dbReference type="SAM" id="SignalP"/>
    </source>
</evidence>
<dbReference type="Pfam" id="PF13557">
    <property type="entry name" value="Phenol_MetA_deg"/>
    <property type="match status" value="1"/>
</dbReference>
<gene>
    <name evidence="3" type="ORF">QVZ41_06090</name>
</gene>
<feature type="chain" id="PRO_5046903138" evidence="2">
    <location>
        <begin position="21"/>
        <end position="357"/>
    </location>
</feature>
<protein>
    <submittedName>
        <fullName evidence="3">Transporter</fullName>
    </submittedName>
</protein>
<accession>A0ABT8VR17</accession>
<proteinExistence type="predicted"/>
<comment type="caution">
    <text evidence="3">The sequence shown here is derived from an EMBL/GenBank/DDBJ whole genome shotgun (WGS) entry which is preliminary data.</text>
</comment>
<keyword evidence="2" id="KW-0732">Signal</keyword>
<evidence type="ECO:0000256" key="1">
    <source>
        <dbReference type="SAM" id="MobiDB-lite"/>
    </source>
</evidence>
<reference evidence="3" key="1">
    <citation type="submission" date="2023-07" db="EMBL/GenBank/DDBJ databases">
        <title>Wenyingzhuangia sp. chi5 genome sequencing and assembly.</title>
        <authorList>
            <person name="Park S."/>
        </authorList>
    </citation>
    <scope>NUCLEOTIDE SEQUENCE</scope>
    <source>
        <strain evidence="3">Chi5</strain>
    </source>
</reference>
<dbReference type="EMBL" id="JAUMIT010000002">
    <property type="protein sequence ID" value="MDO3694416.1"/>
    <property type="molecule type" value="Genomic_DNA"/>
</dbReference>
<feature type="region of interest" description="Disordered" evidence="1">
    <location>
        <begin position="312"/>
        <end position="357"/>
    </location>
</feature>
<sequence>MNRILLSIFCFILFTNTNHAQYTSIINANRPGDTQTPYAVGRGVFQIENSVLSNSLNKKNINYKINTFSNDLDIHYGFLSERLEAILNHRFSYGDINNHNISGTENLSIGLKYLIYEHVNKESPELKRSWKRRYGFKYNGLIPSIAIQAKYHTPLADDQFYNGGLSSYSMSIITQNNINQKLCLNNQLDYYNYNGNYAQMVYSVSSSYVVARRWNPYVQFQFFGSKDNHYSTIGLGTPFLVNKNLAIAVNYKTSLGNGISGHEIGLNLAFRIDKHYDRWEYIDEPEEVKAPKTKKEEEEIIEDDEFIDTLLEEAPKEKNKKREKTVKEEKPKKEKKVKKKKKKKVKKEPIEDVILSY</sequence>
<evidence type="ECO:0000313" key="3">
    <source>
        <dbReference type="EMBL" id="MDO3694416.1"/>
    </source>
</evidence>
<evidence type="ECO:0000313" key="4">
    <source>
        <dbReference type="Proteomes" id="UP001168642"/>
    </source>
</evidence>
<feature type="signal peptide" evidence="2">
    <location>
        <begin position="1"/>
        <end position="20"/>
    </location>
</feature>
<name>A0ABT8VR17_9FLAO</name>
<keyword evidence="4" id="KW-1185">Reference proteome</keyword>
<dbReference type="Proteomes" id="UP001168642">
    <property type="component" value="Unassembled WGS sequence"/>
</dbReference>
<dbReference type="RefSeq" id="WP_302883666.1">
    <property type="nucleotide sequence ID" value="NZ_JAUMIT010000002.1"/>
</dbReference>